<organism evidence="1">
    <name type="scientific">uncultured Caudovirales phage</name>
    <dbReference type="NCBI Taxonomy" id="2100421"/>
    <lineage>
        <taxon>Viruses</taxon>
        <taxon>Duplodnaviria</taxon>
        <taxon>Heunggongvirae</taxon>
        <taxon>Uroviricota</taxon>
        <taxon>Caudoviricetes</taxon>
        <taxon>Peduoviridae</taxon>
        <taxon>Maltschvirus</taxon>
        <taxon>Maltschvirus maltsch</taxon>
    </lineage>
</organism>
<proteinExistence type="predicted"/>
<dbReference type="EMBL" id="LR797493">
    <property type="protein sequence ID" value="CAB4220809.1"/>
    <property type="molecule type" value="Genomic_DNA"/>
</dbReference>
<name>A0A6J5SZZ1_9CAUD</name>
<sequence>MMYGKTNKMPKKDTKKGVPIAIMVAVGKPKAMPMRGQRIATNMMKKSGRGK</sequence>
<gene>
    <name evidence="1" type="ORF">UFOVP1626_38</name>
</gene>
<protein>
    <submittedName>
        <fullName evidence="1">Uncharacterized protein</fullName>
    </submittedName>
</protein>
<accession>A0A6J5SZZ1</accession>
<evidence type="ECO:0000313" key="1">
    <source>
        <dbReference type="EMBL" id="CAB4220809.1"/>
    </source>
</evidence>
<reference evidence="1" key="1">
    <citation type="submission" date="2020-05" db="EMBL/GenBank/DDBJ databases">
        <authorList>
            <person name="Chiriac C."/>
            <person name="Salcher M."/>
            <person name="Ghai R."/>
            <person name="Kavagutti S V."/>
        </authorList>
    </citation>
    <scope>NUCLEOTIDE SEQUENCE</scope>
</reference>